<evidence type="ECO:0000313" key="4">
    <source>
        <dbReference type="Proteomes" id="UP001490330"/>
    </source>
</evidence>
<comment type="caution">
    <text evidence="3">The sequence shown here is derived from an EMBL/GenBank/DDBJ whole genome shotgun (WGS) entry which is preliminary data.</text>
</comment>
<evidence type="ECO:0000313" key="3">
    <source>
        <dbReference type="EMBL" id="MER6903206.1"/>
    </source>
</evidence>
<protein>
    <recommendedName>
        <fullName evidence="5">Secreted protein</fullName>
    </recommendedName>
</protein>
<evidence type="ECO:0000256" key="1">
    <source>
        <dbReference type="SAM" id="MobiDB-lite"/>
    </source>
</evidence>
<proteinExistence type="predicted"/>
<dbReference type="EMBL" id="JBEPCV010000003">
    <property type="protein sequence ID" value="MER6903206.1"/>
    <property type="molecule type" value="Genomic_DNA"/>
</dbReference>
<reference evidence="3 4" key="1">
    <citation type="submission" date="2024-06" db="EMBL/GenBank/DDBJ databases">
        <title>The Natural Products Discovery Center: Release of the First 8490 Sequenced Strains for Exploring Actinobacteria Biosynthetic Diversity.</title>
        <authorList>
            <person name="Kalkreuter E."/>
            <person name="Kautsar S.A."/>
            <person name="Yang D."/>
            <person name="Bader C.D."/>
            <person name="Teijaro C.N."/>
            <person name="Fluegel L."/>
            <person name="Davis C.M."/>
            <person name="Simpson J.R."/>
            <person name="Lauterbach L."/>
            <person name="Steele A.D."/>
            <person name="Gui C."/>
            <person name="Meng S."/>
            <person name="Li G."/>
            <person name="Viehrig K."/>
            <person name="Ye F."/>
            <person name="Su P."/>
            <person name="Kiefer A.F."/>
            <person name="Nichols A."/>
            <person name="Cepeda A.J."/>
            <person name="Yan W."/>
            <person name="Fan B."/>
            <person name="Jiang Y."/>
            <person name="Adhikari A."/>
            <person name="Zheng C.-J."/>
            <person name="Schuster L."/>
            <person name="Cowan T.M."/>
            <person name="Smanski M.J."/>
            <person name="Chevrette M.G."/>
            <person name="De Carvalho L.P.S."/>
            <person name="Shen B."/>
        </authorList>
    </citation>
    <scope>NUCLEOTIDE SEQUENCE [LARGE SCALE GENOMIC DNA]</scope>
    <source>
        <strain evidence="3 4">NPDC000632</strain>
    </source>
</reference>
<evidence type="ECO:0008006" key="5">
    <source>
        <dbReference type="Google" id="ProtNLM"/>
    </source>
</evidence>
<dbReference type="Proteomes" id="UP001490330">
    <property type="component" value="Unassembled WGS sequence"/>
</dbReference>
<accession>A0ABV1V9P8</accession>
<gene>
    <name evidence="3" type="ORF">ABT322_05340</name>
</gene>
<organism evidence="3 4">
    <name type="scientific">Streptomyces flaveolus</name>
    <dbReference type="NCBI Taxonomy" id="67297"/>
    <lineage>
        <taxon>Bacteria</taxon>
        <taxon>Bacillati</taxon>
        <taxon>Actinomycetota</taxon>
        <taxon>Actinomycetes</taxon>
        <taxon>Kitasatosporales</taxon>
        <taxon>Streptomycetaceae</taxon>
        <taxon>Streptomyces</taxon>
    </lineage>
</organism>
<keyword evidence="2" id="KW-0732">Signal</keyword>
<keyword evidence="4" id="KW-1185">Reference proteome</keyword>
<sequence length="127" mass="13087">MRPASHTAVTDRAGRAPHAVRAGRRGTWVRALVLLLALLVPCAQAQAPAVPPPAVVAGESGGPNGPAAEYDHLDNAPRAPARLAGRPAPPRWTPLPATTGHARPDGHPAPPAPPHPPRGTRSVVLRC</sequence>
<name>A0ABV1V9P8_9ACTN</name>
<feature type="compositionally biased region" description="Low complexity" evidence="1">
    <location>
        <begin position="76"/>
        <end position="86"/>
    </location>
</feature>
<feature type="chain" id="PRO_5047379099" description="Secreted protein" evidence="2">
    <location>
        <begin position="46"/>
        <end position="127"/>
    </location>
</feature>
<evidence type="ECO:0000256" key="2">
    <source>
        <dbReference type="SAM" id="SignalP"/>
    </source>
</evidence>
<dbReference type="RefSeq" id="WP_350723893.1">
    <property type="nucleotide sequence ID" value="NZ_JBEPCO010000048.1"/>
</dbReference>
<feature type="region of interest" description="Disordered" evidence="1">
    <location>
        <begin position="47"/>
        <end position="127"/>
    </location>
</feature>
<feature type="signal peptide" evidence="2">
    <location>
        <begin position="1"/>
        <end position="45"/>
    </location>
</feature>
<feature type="compositionally biased region" description="Pro residues" evidence="1">
    <location>
        <begin position="107"/>
        <end position="117"/>
    </location>
</feature>